<name>A0A9D4K5M9_DREPO</name>
<organism evidence="1 2">
    <name type="scientific">Dreissena polymorpha</name>
    <name type="common">Zebra mussel</name>
    <name type="synonym">Mytilus polymorpha</name>
    <dbReference type="NCBI Taxonomy" id="45954"/>
    <lineage>
        <taxon>Eukaryota</taxon>
        <taxon>Metazoa</taxon>
        <taxon>Spiralia</taxon>
        <taxon>Lophotrochozoa</taxon>
        <taxon>Mollusca</taxon>
        <taxon>Bivalvia</taxon>
        <taxon>Autobranchia</taxon>
        <taxon>Heteroconchia</taxon>
        <taxon>Euheterodonta</taxon>
        <taxon>Imparidentia</taxon>
        <taxon>Neoheterodontei</taxon>
        <taxon>Myida</taxon>
        <taxon>Dreissenoidea</taxon>
        <taxon>Dreissenidae</taxon>
        <taxon>Dreissena</taxon>
    </lineage>
</organism>
<dbReference type="AlphaFoldDB" id="A0A9D4K5M9"/>
<keyword evidence="2" id="KW-1185">Reference proteome</keyword>
<reference evidence="1" key="1">
    <citation type="journal article" date="2019" name="bioRxiv">
        <title>The Genome of the Zebra Mussel, Dreissena polymorpha: A Resource for Invasive Species Research.</title>
        <authorList>
            <person name="McCartney M.A."/>
            <person name="Auch B."/>
            <person name="Kono T."/>
            <person name="Mallez S."/>
            <person name="Zhang Y."/>
            <person name="Obille A."/>
            <person name="Becker A."/>
            <person name="Abrahante J.E."/>
            <person name="Garbe J."/>
            <person name="Badalamenti J.P."/>
            <person name="Herman A."/>
            <person name="Mangelson H."/>
            <person name="Liachko I."/>
            <person name="Sullivan S."/>
            <person name="Sone E.D."/>
            <person name="Koren S."/>
            <person name="Silverstein K.A.T."/>
            <person name="Beckman K.B."/>
            <person name="Gohl D.M."/>
        </authorList>
    </citation>
    <scope>NUCLEOTIDE SEQUENCE</scope>
    <source>
        <strain evidence="1">Duluth1</strain>
        <tissue evidence="1">Whole animal</tissue>
    </source>
</reference>
<evidence type="ECO:0000313" key="1">
    <source>
        <dbReference type="EMBL" id="KAH3833367.1"/>
    </source>
</evidence>
<dbReference type="Proteomes" id="UP000828390">
    <property type="component" value="Unassembled WGS sequence"/>
</dbReference>
<dbReference type="EMBL" id="JAIWYP010000004">
    <property type="protein sequence ID" value="KAH3833367.1"/>
    <property type="molecule type" value="Genomic_DNA"/>
</dbReference>
<protein>
    <submittedName>
        <fullName evidence="1">Uncharacterized protein</fullName>
    </submittedName>
</protein>
<sequence>MGLMSHVTSVAQYQPAHLHSFVRSFSVGFSHTWFPGLISGSVAQNQTVLMQSLA</sequence>
<evidence type="ECO:0000313" key="2">
    <source>
        <dbReference type="Proteomes" id="UP000828390"/>
    </source>
</evidence>
<proteinExistence type="predicted"/>
<gene>
    <name evidence="1" type="ORF">DPMN_106674</name>
</gene>
<accession>A0A9D4K5M9</accession>
<reference evidence="1" key="2">
    <citation type="submission" date="2020-11" db="EMBL/GenBank/DDBJ databases">
        <authorList>
            <person name="McCartney M.A."/>
            <person name="Auch B."/>
            <person name="Kono T."/>
            <person name="Mallez S."/>
            <person name="Becker A."/>
            <person name="Gohl D.M."/>
            <person name="Silverstein K.A.T."/>
            <person name="Koren S."/>
            <person name="Bechman K.B."/>
            <person name="Herman A."/>
            <person name="Abrahante J.E."/>
            <person name="Garbe J."/>
        </authorList>
    </citation>
    <scope>NUCLEOTIDE SEQUENCE</scope>
    <source>
        <strain evidence="1">Duluth1</strain>
        <tissue evidence="1">Whole animal</tissue>
    </source>
</reference>
<comment type="caution">
    <text evidence="1">The sequence shown here is derived from an EMBL/GenBank/DDBJ whole genome shotgun (WGS) entry which is preliminary data.</text>
</comment>